<evidence type="ECO:0000259" key="2">
    <source>
        <dbReference type="PROSITE" id="PS50296"/>
    </source>
</evidence>
<dbReference type="InterPro" id="IPR039757">
    <property type="entry name" value="EIF2D"/>
</dbReference>
<feature type="region of interest" description="Disordered" evidence="1">
    <location>
        <begin position="360"/>
        <end position="390"/>
    </location>
</feature>
<dbReference type="PROSITE" id="PS50890">
    <property type="entry name" value="PUA"/>
    <property type="match status" value="1"/>
</dbReference>
<dbReference type="InterPro" id="IPR057429">
    <property type="entry name" value="WH_eIF2D"/>
</dbReference>
<keyword evidence="5" id="KW-1185">Reference proteome</keyword>
<accession>A0A0K3CPL3</accession>
<dbReference type="Pfam" id="PF01253">
    <property type="entry name" value="SUI1"/>
    <property type="match status" value="1"/>
</dbReference>
<feature type="region of interest" description="Disordered" evidence="1">
    <location>
        <begin position="222"/>
        <end position="250"/>
    </location>
</feature>
<sequence>MFKRPLSAKTSSPLRSSDLRKLRDEVVRSFSLADSAAAKALLPDGTLSCKATTHLDEPCTLYLAPGGDPRFFRVGKGSDGQLVPTCYAFDIRPDMLPVLATAEAVVENLVSGSALFAAGVSPYTLSRLPASIQPGWLVAITVASDPSQRVVAVGQLGGTKEELVRMQQSEKERKGKAVVTLHARGDYLWATGSAVDAPLPERTAEPASTNDSAESLADNLASSTLNDSSAPTKADDASAQTESAPSTDLSPSDVDQILLNALLLAISTSLSSAQFPLPASLLYSSHILPARPATLLSSPGGAAAAEIKKSSLKKLDRLIKAAVKKGYIAAKEVKGEWVVQSVNAKHADVETLRPYKTIAGEEKAQAREAKKDEEKKEDSEAGGKGDPEVTELWKLSGDSVKQLFRSVEHERPPQDLYTSSQLSTLLRRFTDTHSVAHPSHRSLLLLTPSAHPSPSSLSLESEAAIELLARCVLKKGETPDQVGREKGSPGCMTREEALKRIRKDGCTGYWALRRGKNGEESVKKGSPPMIKVAIKNVGKRQVTLVSGHEPWDLFSSEEFAEELKHRSASSTSIQPIAGSAKKGQANKVEIMCQGTHDALVVKLLTARGVPKAYIDVDTSKSKK</sequence>
<dbReference type="EMBL" id="LCTV02000013">
    <property type="protein sequence ID" value="PRQ70990.1"/>
    <property type="molecule type" value="Genomic_DNA"/>
</dbReference>
<dbReference type="SUPFAM" id="SSF55159">
    <property type="entry name" value="eIF1-like"/>
    <property type="match status" value="1"/>
</dbReference>
<reference evidence="4 6" key="2">
    <citation type="journal article" date="2018" name="Elife">
        <title>Functional genomics of lipid metabolism in the oleaginous yeast Rhodosporidium toruloides.</title>
        <authorList>
            <person name="Coradetti S.T."/>
            <person name="Pinel D."/>
            <person name="Geiselman G."/>
            <person name="Ito M."/>
            <person name="Mondo S."/>
            <person name="Reilly M.C."/>
            <person name="Cheng Y.F."/>
            <person name="Bauer S."/>
            <person name="Grigoriev I."/>
            <person name="Gladden J.M."/>
            <person name="Simmons B.A."/>
            <person name="Brem R."/>
            <person name="Arkin A.P."/>
            <person name="Skerker J.M."/>
        </authorList>
    </citation>
    <scope>NUCLEOTIDE SEQUENCE [LARGE SCALE GENOMIC DNA]</scope>
    <source>
        <strain evidence="4 6">NBRC 0880</strain>
    </source>
</reference>
<dbReference type="Gene3D" id="3.10.400.20">
    <property type="match status" value="1"/>
</dbReference>
<dbReference type="GO" id="GO:0001731">
    <property type="term" value="P:formation of translation preinitiation complex"/>
    <property type="evidence" value="ECO:0007669"/>
    <property type="project" value="InterPro"/>
</dbReference>
<dbReference type="STRING" id="5286.A0A0K3CPL3"/>
<dbReference type="Pfam" id="PF26292">
    <property type="entry name" value="PUA_elF2D"/>
    <property type="match status" value="1"/>
</dbReference>
<dbReference type="EMBL" id="CWKI01000013">
    <property type="protein sequence ID" value="CTR10390.1"/>
    <property type="molecule type" value="Genomic_DNA"/>
</dbReference>
<dbReference type="Pfam" id="PF25304">
    <property type="entry name" value="WHD_eIF2D"/>
    <property type="match status" value="1"/>
</dbReference>
<feature type="compositionally biased region" description="Basic and acidic residues" evidence="1">
    <location>
        <begin position="360"/>
        <end position="387"/>
    </location>
</feature>
<dbReference type="Gene3D" id="3.30.780.10">
    <property type="entry name" value="SUI1-like domain"/>
    <property type="match status" value="1"/>
</dbReference>
<dbReference type="AlphaFoldDB" id="A0A0K3CPL3"/>
<keyword evidence="3" id="KW-0396">Initiation factor</keyword>
<organism evidence="3 5">
    <name type="scientific">Rhodotorula toruloides</name>
    <name type="common">Yeast</name>
    <name type="synonym">Rhodosporidium toruloides</name>
    <dbReference type="NCBI Taxonomy" id="5286"/>
    <lineage>
        <taxon>Eukaryota</taxon>
        <taxon>Fungi</taxon>
        <taxon>Dikarya</taxon>
        <taxon>Basidiomycota</taxon>
        <taxon>Pucciniomycotina</taxon>
        <taxon>Microbotryomycetes</taxon>
        <taxon>Sporidiobolales</taxon>
        <taxon>Sporidiobolaceae</taxon>
        <taxon>Rhodotorula</taxon>
    </lineage>
</organism>
<evidence type="ECO:0000256" key="1">
    <source>
        <dbReference type="SAM" id="MobiDB-lite"/>
    </source>
</evidence>
<evidence type="ECO:0000313" key="3">
    <source>
        <dbReference type="EMBL" id="CTR10390.1"/>
    </source>
</evidence>
<dbReference type="InterPro" id="IPR036877">
    <property type="entry name" value="SUI1_dom_sf"/>
</dbReference>
<dbReference type="InterPro" id="IPR041366">
    <property type="entry name" value="Pre-PUA"/>
</dbReference>
<dbReference type="InterPro" id="IPR048248">
    <property type="entry name" value="PUA_eIF2d-like"/>
</dbReference>
<feature type="compositionally biased region" description="Polar residues" evidence="1">
    <location>
        <begin position="222"/>
        <end position="231"/>
    </location>
</feature>
<evidence type="ECO:0000313" key="4">
    <source>
        <dbReference type="EMBL" id="PRQ70990.1"/>
    </source>
</evidence>
<name>A0A0K3CPL3_RHOTO</name>
<proteinExistence type="predicted"/>
<dbReference type="InterPro" id="IPR001950">
    <property type="entry name" value="SUI1"/>
</dbReference>
<feature type="compositionally biased region" description="Polar residues" evidence="1">
    <location>
        <begin position="238"/>
        <end position="250"/>
    </location>
</feature>
<dbReference type="PANTHER" id="PTHR12217">
    <property type="entry name" value="EUKARYOTIC TRANSLATION INITIATION FACTOR 2D"/>
    <property type="match status" value="1"/>
</dbReference>
<dbReference type="OrthoDB" id="199771at2759"/>
<gene>
    <name evidence="3" type="primary">FGENESH: predicted gene_13.81</name>
    <name evidence="4" type="ORF">AAT19DRAFT_10530</name>
    <name evidence="3" type="ORF">BN2166_0062510</name>
</gene>
<dbReference type="OMA" id="KWIESAD"/>
<protein>
    <recommendedName>
        <fullName evidence="2">SUI1 domain-containing protein</fullName>
    </recommendedName>
</protein>
<reference evidence="3 5" key="1">
    <citation type="submission" date="2015-07" db="EMBL/GenBank/DDBJ databases">
        <authorList>
            <person name="Cajimat M.N.B."/>
            <person name="Milazzo M.L."/>
            <person name="Fulhorst C.F."/>
        </authorList>
    </citation>
    <scope>NUCLEOTIDE SEQUENCE [LARGE SCALE GENOMIC DNA]</scope>
    <source>
        <strain evidence="3">Single colony</strain>
    </source>
</reference>
<dbReference type="GO" id="GO:0003743">
    <property type="term" value="F:translation initiation factor activity"/>
    <property type="evidence" value="ECO:0007669"/>
    <property type="project" value="UniProtKB-KW"/>
</dbReference>
<dbReference type="Proteomes" id="UP000199069">
    <property type="component" value="Unassembled WGS sequence"/>
</dbReference>
<dbReference type="Pfam" id="PF17832">
    <property type="entry name" value="Pre-PUA"/>
    <property type="match status" value="1"/>
</dbReference>
<feature type="domain" description="SUI1" evidence="2">
    <location>
        <begin position="529"/>
        <end position="608"/>
    </location>
</feature>
<evidence type="ECO:0000313" key="5">
    <source>
        <dbReference type="Proteomes" id="UP000199069"/>
    </source>
</evidence>
<keyword evidence="3" id="KW-0648">Protein biosynthesis</keyword>
<dbReference type="PANTHER" id="PTHR12217:SF4">
    <property type="entry name" value="EUKARYOTIC TRANSLATION INITIATION FACTOR 2D"/>
    <property type="match status" value="1"/>
</dbReference>
<dbReference type="PROSITE" id="PS50296">
    <property type="entry name" value="SUI1"/>
    <property type="match status" value="1"/>
</dbReference>
<evidence type="ECO:0000313" key="6">
    <source>
        <dbReference type="Proteomes" id="UP000239560"/>
    </source>
</evidence>
<dbReference type="Proteomes" id="UP000239560">
    <property type="component" value="Unassembled WGS sequence"/>
</dbReference>